<gene>
    <name evidence="2" type="ORF">EI983_05155</name>
</gene>
<dbReference type="RefSeq" id="WP_157706334.1">
    <property type="nucleotide sequence ID" value="NZ_CP034348.1"/>
</dbReference>
<accession>A0A6I6IPG9</accession>
<evidence type="ECO:0000313" key="3">
    <source>
        <dbReference type="Proteomes" id="UP000428330"/>
    </source>
</evidence>
<evidence type="ECO:0000256" key="1">
    <source>
        <dbReference type="SAM" id="SignalP"/>
    </source>
</evidence>
<dbReference type="Proteomes" id="UP000428330">
    <property type="component" value="Chromosome"/>
</dbReference>
<dbReference type="OrthoDB" id="7861003at2"/>
<keyword evidence="3" id="KW-1185">Reference proteome</keyword>
<feature type="signal peptide" evidence="1">
    <location>
        <begin position="1"/>
        <end position="19"/>
    </location>
</feature>
<sequence>MIRATLLTCLLALPAQVQAQAMTQELCRLGWEALNTLIDEDKDMIAAVPDVTPDGLCRIDTSNAPLQQNDFESVEWQATGVAEAVAEQGMPLSLTASFTGIDPVYGLKLPLDEAYDGPLGTMQLAFSRDAVTRDAALQDWTTDFGPLGRISFRARGGGIDLGSLKAMQFTSGGLRIYELAMDLSTTAPLSKALLADLPQDTALALVDGLSEGALNPESRDALRLFLRAGPEAVGRLTLSAHSEAGVGFLQMVGALRPMEEAGPTAPALSEGLGILLDGVSLRATWTPET</sequence>
<feature type="chain" id="PRO_5026110590" description="DUF2125 domain-containing protein" evidence="1">
    <location>
        <begin position="20"/>
        <end position="289"/>
    </location>
</feature>
<evidence type="ECO:0008006" key="4">
    <source>
        <dbReference type="Google" id="ProtNLM"/>
    </source>
</evidence>
<organism evidence="2 3">
    <name type="scientific">Roseovarius faecimaris</name>
    <dbReference type="NCBI Taxonomy" id="2494550"/>
    <lineage>
        <taxon>Bacteria</taxon>
        <taxon>Pseudomonadati</taxon>
        <taxon>Pseudomonadota</taxon>
        <taxon>Alphaproteobacteria</taxon>
        <taxon>Rhodobacterales</taxon>
        <taxon>Roseobacteraceae</taxon>
        <taxon>Roseovarius</taxon>
    </lineage>
</organism>
<reference evidence="3" key="1">
    <citation type="submission" date="2018-12" db="EMBL/GenBank/DDBJ databases">
        <title>Complete genome sequence of Roseovarius sp. MME-070.</title>
        <authorList>
            <person name="Nam Y.-D."/>
            <person name="Kang J."/>
            <person name="Chung W.-H."/>
            <person name="Park Y.S."/>
        </authorList>
    </citation>
    <scope>NUCLEOTIDE SEQUENCE [LARGE SCALE GENOMIC DNA]</scope>
    <source>
        <strain evidence="3">MME-070</strain>
    </source>
</reference>
<dbReference type="AlphaFoldDB" id="A0A6I6IPG9"/>
<proteinExistence type="predicted"/>
<dbReference type="KEGG" id="rom:EI983_05155"/>
<name>A0A6I6IPG9_9RHOB</name>
<protein>
    <recommendedName>
        <fullName evidence="4">DUF2125 domain-containing protein</fullName>
    </recommendedName>
</protein>
<dbReference type="EMBL" id="CP034348">
    <property type="protein sequence ID" value="QGX97701.1"/>
    <property type="molecule type" value="Genomic_DNA"/>
</dbReference>
<keyword evidence="1" id="KW-0732">Signal</keyword>
<evidence type="ECO:0000313" key="2">
    <source>
        <dbReference type="EMBL" id="QGX97701.1"/>
    </source>
</evidence>